<comment type="caution">
    <text evidence="6">The sequence shown here is derived from an EMBL/GenBank/DDBJ whole genome shotgun (WGS) entry which is preliminary data.</text>
</comment>
<evidence type="ECO:0000313" key="7">
    <source>
        <dbReference type="Proteomes" id="UP001501074"/>
    </source>
</evidence>
<dbReference type="EMBL" id="BAAAZO010000001">
    <property type="protein sequence ID" value="GAA3595403.1"/>
    <property type="molecule type" value="Genomic_DNA"/>
</dbReference>
<evidence type="ECO:0000256" key="2">
    <source>
        <dbReference type="ARBA" id="ARBA00022630"/>
    </source>
</evidence>
<dbReference type="Pfam" id="PF01266">
    <property type="entry name" value="DAO"/>
    <property type="match status" value="1"/>
</dbReference>
<dbReference type="PANTHER" id="PTHR10961">
    <property type="entry name" value="PEROXISOMAL SARCOSINE OXIDASE"/>
    <property type="match status" value="1"/>
</dbReference>
<sequence length="387" mass="41721">MGTATRGDRRDADVIVIGGGAMGSAAAWQLAGRGLDVLLLERFEPGHTQGASHGASRIFRLSYPDPLHIGLARRAGELWRELEGESGVALLSVTGGVDHGGSPALDRLCAGLEAEGVESHWLDAAEAEDRWPGMRVDTRALYHPDSGRLHADRAVSALQSAAGERGAVVLHRTRVQRIRVIDDGCVEVETEPDRRPLRARRVVVAAGAWTEHLLAGLVPLPRLRVTQEQPAHFVPVAGEAGWPSFVHRIAPEADGFQKFHSGIYGMATPGEGVKVGFHGVGPRVDPDRRDFRPRPELAAALEEYVRTWLPGLDASTAVPISCTYTTTPDETFVLDRRGPIVVAAGFSGHGFKFVPVIGRILADLAVDGKRPDPLFALDRPRRAPQTV</sequence>
<evidence type="ECO:0000256" key="1">
    <source>
        <dbReference type="ARBA" id="ARBA00001974"/>
    </source>
</evidence>
<evidence type="ECO:0000256" key="4">
    <source>
        <dbReference type="ARBA" id="ARBA00023002"/>
    </source>
</evidence>
<dbReference type="InterPro" id="IPR045170">
    <property type="entry name" value="MTOX"/>
</dbReference>
<dbReference type="SUPFAM" id="SSF54373">
    <property type="entry name" value="FAD-linked reductases, C-terminal domain"/>
    <property type="match status" value="1"/>
</dbReference>
<keyword evidence="3" id="KW-0274">FAD</keyword>
<evidence type="ECO:0000259" key="5">
    <source>
        <dbReference type="Pfam" id="PF01266"/>
    </source>
</evidence>
<dbReference type="PANTHER" id="PTHR10961:SF7">
    <property type="entry name" value="FAD DEPENDENT OXIDOREDUCTASE DOMAIN-CONTAINING PROTEIN"/>
    <property type="match status" value="1"/>
</dbReference>
<dbReference type="Gene3D" id="3.50.50.60">
    <property type="entry name" value="FAD/NAD(P)-binding domain"/>
    <property type="match status" value="1"/>
</dbReference>
<evidence type="ECO:0000256" key="3">
    <source>
        <dbReference type="ARBA" id="ARBA00022827"/>
    </source>
</evidence>
<dbReference type="InterPro" id="IPR036188">
    <property type="entry name" value="FAD/NAD-bd_sf"/>
</dbReference>
<keyword evidence="2" id="KW-0285">Flavoprotein</keyword>
<feature type="domain" description="FAD dependent oxidoreductase" evidence="5">
    <location>
        <begin position="13"/>
        <end position="364"/>
    </location>
</feature>
<dbReference type="SUPFAM" id="SSF51905">
    <property type="entry name" value="FAD/NAD(P)-binding domain"/>
    <property type="match status" value="1"/>
</dbReference>
<protein>
    <submittedName>
        <fullName evidence="6">N-methyl-L-tryptophan oxidase</fullName>
    </submittedName>
</protein>
<keyword evidence="7" id="KW-1185">Reference proteome</keyword>
<evidence type="ECO:0000313" key="6">
    <source>
        <dbReference type="EMBL" id="GAA3595403.1"/>
    </source>
</evidence>
<comment type="cofactor">
    <cofactor evidence="1">
        <name>FAD</name>
        <dbReference type="ChEBI" id="CHEBI:57692"/>
    </cofactor>
</comment>
<name>A0ABP6Z202_9ACTN</name>
<dbReference type="RefSeq" id="WP_231484341.1">
    <property type="nucleotide sequence ID" value="NZ_BAAAZO010000001.1"/>
</dbReference>
<organism evidence="6 7">
    <name type="scientific">Kineosporia mesophila</name>
    <dbReference type="NCBI Taxonomy" id="566012"/>
    <lineage>
        <taxon>Bacteria</taxon>
        <taxon>Bacillati</taxon>
        <taxon>Actinomycetota</taxon>
        <taxon>Actinomycetes</taxon>
        <taxon>Kineosporiales</taxon>
        <taxon>Kineosporiaceae</taxon>
        <taxon>Kineosporia</taxon>
    </lineage>
</organism>
<dbReference type="Gene3D" id="3.30.9.10">
    <property type="entry name" value="D-Amino Acid Oxidase, subunit A, domain 2"/>
    <property type="match status" value="1"/>
</dbReference>
<accession>A0ABP6Z202</accession>
<proteinExistence type="predicted"/>
<gene>
    <name evidence="6" type="primary">solA_2</name>
    <name evidence="6" type="ORF">GCM10022223_08190</name>
</gene>
<keyword evidence="4" id="KW-0560">Oxidoreductase</keyword>
<reference evidence="7" key="1">
    <citation type="journal article" date="2019" name="Int. J. Syst. Evol. Microbiol.">
        <title>The Global Catalogue of Microorganisms (GCM) 10K type strain sequencing project: providing services to taxonomists for standard genome sequencing and annotation.</title>
        <authorList>
            <consortium name="The Broad Institute Genomics Platform"/>
            <consortium name="The Broad Institute Genome Sequencing Center for Infectious Disease"/>
            <person name="Wu L."/>
            <person name="Ma J."/>
        </authorList>
    </citation>
    <scope>NUCLEOTIDE SEQUENCE [LARGE SCALE GENOMIC DNA]</scope>
    <source>
        <strain evidence="7">JCM 16902</strain>
    </source>
</reference>
<dbReference type="InterPro" id="IPR006076">
    <property type="entry name" value="FAD-dep_OxRdtase"/>
</dbReference>
<dbReference type="Proteomes" id="UP001501074">
    <property type="component" value="Unassembled WGS sequence"/>
</dbReference>